<dbReference type="PANTHER" id="PTHR30289:SF1">
    <property type="entry name" value="PEBP (PHOSPHATIDYLETHANOLAMINE-BINDING PROTEIN) FAMILY PROTEIN"/>
    <property type="match status" value="1"/>
</dbReference>
<dbReference type="InterPro" id="IPR008914">
    <property type="entry name" value="PEBP"/>
</dbReference>
<dbReference type="PANTHER" id="PTHR30289">
    <property type="entry name" value="UNCHARACTERIZED PROTEIN YBCL-RELATED"/>
    <property type="match status" value="1"/>
</dbReference>
<protein>
    <submittedName>
        <fullName evidence="3">Phospholipid-binding protein, PBP family</fullName>
    </submittedName>
</protein>
<dbReference type="Pfam" id="PF01161">
    <property type="entry name" value="PBP"/>
    <property type="match status" value="1"/>
</dbReference>
<dbReference type="GeneID" id="95549793"/>
<keyword evidence="4" id="KW-1185">Reference proteome</keyword>
<dbReference type="AlphaFoldDB" id="A0A1X7FKP2"/>
<dbReference type="CDD" id="cd00865">
    <property type="entry name" value="PEBP_bact_arch"/>
    <property type="match status" value="1"/>
</dbReference>
<dbReference type="InterPro" id="IPR036610">
    <property type="entry name" value="PEBP-like_sf"/>
</dbReference>
<reference evidence="4" key="1">
    <citation type="submission" date="2017-04" db="EMBL/GenBank/DDBJ databases">
        <authorList>
            <person name="Varghese N."/>
            <person name="Submissions S."/>
        </authorList>
    </citation>
    <scope>NUCLEOTIDE SEQUENCE [LARGE SCALE GENOMIC DNA]</scope>
    <source>
        <strain evidence="4">Ballard 720</strain>
    </source>
</reference>
<dbReference type="RefSeq" id="WP_085228745.1">
    <property type="nucleotide sequence ID" value="NZ_BSQD01000009.1"/>
</dbReference>
<name>A0A1X7FKP2_TRICW</name>
<organism evidence="3 4">
    <name type="scientific">Trinickia caryophylli</name>
    <name type="common">Paraburkholderia caryophylli</name>
    <dbReference type="NCBI Taxonomy" id="28094"/>
    <lineage>
        <taxon>Bacteria</taxon>
        <taxon>Pseudomonadati</taxon>
        <taxon>Pseudomonadota</taxon>
        <taxon>Betaproteobacteria</taxon>
        <taxon>Burkholderiales</taxon>
        <taxon>Burkholderiaceae</taxon>
        <taxon>Trinickia</taxon>
    </lineage>
</organism>
<feature type="region of interest" description="Disordered" evidence="1">
    <location>
        <begin position="43"/>
        <end position="77"/>
    </location>
</feature>
<dbReference type="Gene3D" id="3.90.280.10">
    <property type="entry name" value="PEBP-like"/>
    <property type="match status" value="1"/>
</dbReference>
<evidence type="ECO:0000256" key="2">
    <source>
        <dbReference type="SAM" id="SignalP"/>
    </source>
</evidence>
<evidence type="ECO:0000313" key="4">
    <source>
        <dbReference type="Proteomes" id="UP000192911"/>
    </source>
</evidence>
<sequence length="199" mass="21328">MPRPCSVAVSVWYSLRRRLGAALIALATAGLAASPASSQAQFRLTSKDLSPDKPVQSAQVYDKEGCRGQNRSPQLQWSGAPAATKSFAVTVYDLDAPGRGWWHWVVASIPKNVTSLPENASASGYLKSIHAMEARNDYDAPGYGGPCPPSGKPHRYVVTVYALGTNDLRLAPGRPALMFDHEINTTALAKASITVTYGR</sequence>
<dbReference type="Proteomes" id="UP000192911">
    <property type="component" value="Unassembled WGS sequence"/>
</dbReference>
<keyword evidence="2" id="KW-0732">Signal</keyword>
<accession>A0A1X7FKP2</accession>
<dbReference type="SUPFAM" id="SSF49777">
    <property type="entry name" value="PEBP-like"/>
    <property type="match status" value="1"/>
</dbReference>
<dbReference type="EMBL" id="FXAH01000009">
    <property type="protein sequence ID" value="SMF53863.1"/>
    <property type="molecule type" value="Genomic_DNA"/>
</dbReference>
<evidence type="ECO:0000313" key="3">
    <source>
        <dbReference type="EMBL" id="SMF53863.1"/>
    </source>
</evidence>
<dbReference type="NCBIfam" id="TIGR00481">
    <property type="entry name" value="YbhB/YbcL family Raf kinase inhibitor-like protein"/>
    <property type="match status" value="1"/>
</dbReference>
<dbReference type="STRING" id="28094.SAMN06295900_109156"/>
<evidence type="ECO:0000256" key="1">
    <source>
        <dbReference type="SAM" id="MobiDB-lite"/>
    </source>
</evidence>
<feature type="chain" id="PRO_5012801389" evidence="2">
    <location>
        <begin position="33"/>
        <end position="199"/>
    </location>
</feature>
<dbReference type="OrthoDB" id="9797506at2"/>
<dbReference type="InterPro" id="IPR005247">
    <property type="entry name" value="YbhB_YbcL/LppC-like"/>
</dbReference>
<gene>
    <name evidence="3" type="ORF">SAMN06295900_109156</name>
</gene>
<proteinExistence type="predicted"/>
<feature type="signal peptide" evidence="2">
    <location>
        <begin position="1"/>
        <end position="32"/>
    </location>
</feature>